<keyword evidence="2" id="KW-1185">Reference proteome</keyword>
<evidence type="ECO:0000313" key="1">
    <source>
        <dbReference type="EMBL" id="GBP10657.1"/>
    </source>
</evidence>
<dbReference type="EMBL" id="BGZK01000042">
    <property type="protein sequence ID" value="GBP10657.1"/>
    <property type="molecule type" value="Genomic_DNA"/>
</dbReference>
<accession>A0A4C1TB62</accession>
<protein>
    <submittedName>
        <fullName evidence="1">Uncharacterized protein</fullName>
    </submittedName>
</protein>
<name>A0A4C1TB62_EUMVA</name>
<reference evidence="1 2" key="1">
    <citation type="journal article" date="2019" name="Commun. Biol.">
        <title>The bagworm genome reveals a unique fibroin gene that provides high tensile strength.</title>
        <authorList>
            <person name="Kono N."/>
            <person name="Nakamura H."/>
            <person name="Ohtoshi R."/>
            <person name="Tomita M."/>
            <person name="Numata K."/>
            <person name="Arakawa K."/>
        </authorList>
    </citation>
    <scope>NUCLEOTIDE SEQUENCE [LARGE SCALE GENOMIC DNA]</scope>
</reference>
<comment type="caution">
    <text evidence="1">The sequence shown here is derived from an EMBL/GenBank/DDBJ whole genome shotgun (WGS) entry which is preliminary data.</text>
</comment>
<dbReference type="AlphaFoldDB" id="A0A4C1TB62"/>
<gene>
    <name evidence="1" type="ORF">EVAR_6227_1</name>
</gene>
<proteinExistence type="predicted"/>
<organism evidence="1 2">
    <name type="scientific">Eumeta variegata</name>
    <name type="common">Bagworm moth</name>
    <name type="synonym">Eumeta japonica</name>
    <dbReference type="NCBI Taxonomy" id="151549"/>
    <lineage>
        <taxon>Eukaryota</taxon>
        <taxon>Metazoa</taxon>
        <taxon>Ecdysozoa</taxon>
        <taxon>Arthropoda</taxon>
        <taxon>Hexapoda</taxon>
        <taxon>Insecta</taxon>
        <taxon>Pterygota</taxon>
        <taxon>Neoptera</taxon>
        <taxon>Endopterygota</taxon>
        <taxon>Lepidoptera</taxon>
        <taxon>Glossata</taxon>
        <taxon>Ditrysia</taxon>
        <taxon>Tineoidea</taxon>
        <taxon>Psychidae</taxon>
        <taxon>Oiketicinae</taxon>
        <taxon>Eumeta</taxon>
    </lineage>
</organism>
<evidence type="ECO:0000313" key="2">
    <source>
        <dbReference type="Proteomes" id="UP000299102"/>
    </source>
</evidence>
<sequence>MSHLKSLEVKRTESTDDVQRADKVSWGNIKLRSGEVGQRAAANLGQPAARRRSSPLSRALCTGCVLFTLYVYRIIGYDFAYACSSISLESSSF</sequence>
<dbReference type="Proteomes" id="UP000299102">
    <property type="component" value="Unassembled WGS sequence"/>
</dbReference>